<organism evidence="1 2">
    <name type="scientific">Pyropia yezoensis</name>
    <name type="common">Susabi-nori</name>
    <name type="synonym">Porphyra yezoensis</name>
    <dbReference type="NCBI Taxonomy" id="2788"/>
    <lineage>
        <taxon>Eukaryota</taxon>
        <taxon>Rhodophyta</taxon>
        <taxon>Bangiophyceae</taxon>
        <taxon>Bangiales</taxon>
        <taxon>Bangiaceae</taxon>
        <taxon>Pyropia</taxon>
    </lineage>
</organism>
<evidence type="ECO:0000313" key="1">
    <source>
        <dbReference type="EMBL" id="KAK1869364.1"/>
    </source>
</evidence>
<comment type="caution">
    <text evidence="1">The sequence shown here is derived from an EMBL/GenBank/DDBJ whole genome shotgun (WGS) entry which is preliminary data.</text>
</comment>
<sequence>MYPLRRRLSGCHLLRTILVSFLGVAATPLLVNGNATSRRPPPDAFRLPTAVAAAAPPTTPSASDFKEVPLLGGLLHKGDFAVAATLGGQPLRLKVDTSSGSVVVARAACEFCPASGAKYDDAASPAAAGAPSPANATVVACYDPTCGVSMPGREPDADQCAALECKTCSDGGACCAPGKPGGCWFARAGRGRAGSGRLGRDVLVLAGHSAGGTDGNGSRGGVGANVTFGGMDVVEGPILPEGADGFLGLGLDSSACEPSCTRPFAAEVGAGDGGVGICINVVGGALTFGGVNESHLASGASLSWFDLSPVANDDAPGEPAVVRKWLTPVSPSMRVGDATVDAPKLKTALWTSSTPFVGISSELFLAIFGELQKKYCDLDEELCTEHTWFRPQSCVRLPDGVLDGMPNLTFTVGGPDDAAPLDVVLTPSDYLLPYPQGSKLYHCISLVAVDMSARDEQLIFGASVLRRYVSYWDRAGGRLGLGPASGTCGSAVPVEEGLLSTDGGGEGDSSAGGSAAGGSKLPPPITADSVLGAAANNSAGSAGTAAGATTPGAATPPGGGGSGGRDGPPLATVASCAAHDTCASCAADAAACAYNLRTSACVARDGAGGGLLPYPLCHGHGCVCALAGSGGTAAAIGRVLGALVGLAVAVGAAVAVGRWWSRRRRREGGGGVDPYAPVLVDDEASDEGFDVLGRLPR</sequence>
<dbReference type="Proteomes" id="UP000798662">
    <property type="component" value="Chromosome 3"/>
</dbReference>
<gene>
    <name evidence="1" type="ORF">I4F81_011841</name>
</gene>
<proteinExistence type="predicted"/>
<accession>A0ACC3CHG7</accession>
<protein>
    <submittedName>
        <fullName evidence="1">Uncharacterized protein</fullName>
    </submittedName>
</protein>
<reference evidence="1" key="1">
    <citation type="submission" date="2019-11" db="EMBL/GenBank/DDBJ databases">
        <title>Nori genome reveals adaptations in red seaweeds to the harsh intertidal environment.</title>
        <authorList>
            <person name="Wang D."/>
            <person name="Mao Y."/>
        </authorList>
    </citation>
    <scope>NUCLEOTIDE SEQUENCE</scope>
    <source>
        <tissue evidence="1">Gametophyte</tissue>
    </source>
</reference>
<dbReference type="EMBL" id="CM020620">
    <property type="protein sequence ID" value="KAK1869364.1"/>
    <property type="molecule type" value="Genomic_DNA"/>
</dbReference>
<name>A0ACC3CHG7_PYRYE</name>
<evidence type="ECO:0000313" key="2">
    <source>
        <dbReference type="Proteomes" id="UP000798662"/>
    </source>
</evidence>
<keyword evidence="2" id="KW-1185">Reference proteome</keyword>